<evidence type="ECO:0008006" key="2">
    <source>
        <dbReference type="Google" id="ProtNLM"/>
    </source>
</evidence>
<sequence>METFYDNIDDKDNFIHHYNKVSYDTQKESLICATIDKSLNNDLITHIINPSEKVIICAIKKDSTYFEKCMNPSKEIICTYISMNPSEYAKLTNEHKKIFAPDAHELIKMVKTYPKIFPFMTEEEQTEQISYTVIKINVNTIKNVKKQTDKLCAMALLSYAENNKYNNNKYNQTQERIIKHLKIFNDLMIEYIIECKELTIYFCDLPNEYKTPGNIQKAIKNNPHVLGTLDKEIQSQQLCDIAYERDIECIQYILPQFQTDDMKNKIIDSRIVKLFKYIKDMTKQQSIKMFSISPGSIEFIEEINQEKYMCIAAVRHDIKLLKFCTIIDKDIIDYVYESQPYIAKKDRFNFVSDFSEYILIKIVTMRPTILDLLTQEKQTEKIITAALNTNKFAAKYVKNKQEILYSDA</sequence>
<evidence type="ECO:0000313" key="1">
    <source>
        <dbReference type="EMBL" id="AYV76412.1"/>
    </source>
</evidence>
<gene>
    <name evidence="1" type="ORF">Terrestrivirus6_38</name>
</gene>
<accession>A0A3G4ZNG0</accession>
<organism evidence="1">
    <name type="scientific">Terrestrivirus sp</name>
    <dbReference type="NCBI Taxonomy" id="2487775"/>
    <lineage>
        <taxon>Viruses</taxon>
        <taxon>Varidnaviria</taxon>
        <taxon>Bamfordvirae</taxon>
        <taxon>Nucleocytoviricota</taxon>
        <taxon>Megaviricetes</taxon>
        <taxon>Imitervirales</taxon>
        <taxon>Mimiviridae</taxon>
        <taxon>Klosneuvirinae</taxon>
    </lineage>
</organism>
<name>A0A3G4ZNG0_9VIRU</name>
<dbReference type="EMBL" id="MK071984">
    <property type="protein sequence ID" value="AYV76412.1"/>
    <property type="molecule type" value="Genomic_DNA"/>
</dbReference>
<proteinExistence type="predicted"/>
<protein>
    <recommendedName>
        <fullName evidence="2">DUF4116 domain-containing protein</fullName>
    </recommendedName>
</protein>
<reference evidence="1" key="1">
    <citation type="submission" date="2018-10" db="EMBL/GenBank/DDBJ databases">
        <title>Hidden diversity of soil giant viruses.</title>
        <authorList>
            <person name="Schulz F."/>
            <person name="Alteio L."/>
            <person name="Goudeau D."/>
            <person name="Ryan E.M."/>
            <person name="Malmstrom R.R."/>
            <person name="Blanchard J."/>
            <person name="Woyke T."/>
        </authorList>
    </citation>
    <scope>NUCLEOTIDE SEQUENCE</scope>
    <source>
        <strain evidence="1">TEV1</strain>
    </source>
</reference>